<evidence type="ECO:0000256" key="3">
    <source>
        <dbReference type="ARBA" id="ARBA00023054"/>
    </source>
</evidence>
<dbReference type="InterPro" id="IPR026757">
    <property type="entry name" value="ENTR1"/>
</dbReference>
<evidence type="ECO:0000313" key="7">
    <source>
        <dbReference type="Proteomes" id="UP001372834"/>
    </source>
</evidence>
<dbReference type="GO" id="GO:0005813">
    <property type="term" value="C:centrosome"/>
    <property type="evidence" value="ECO:0007669"/>
    <property type="project" value="TreeGrafter"/>
</dbReference>
<protein>
    <recommendedName>
        <fullName evidence="2">Endosome-associated-trafficking regulator 1</fullName>
    </recommendedName>
</protein>
<feature type="compositionally biased region" description="Polar residues" evidence="5">
    <location>
        <begin position="269"/>
        <end position="278"/>
    </location>
</feature>
<dbReference type="GO" id="GO:1903566">
    <property type="term" value="P:positive regulation of protein localization to cilium"/>
    <property type="evidence" value="ECO:0007669"/>
    <property type="project" value="TreeGrafter"/>
</dbReference>
<dbReference type="GO" id="GO:0055037">
    <property type="term" value="C:recycling endosome"/>
    <property type="evidence" value="ECO:0007669"/>
    <property type="project" value="TreeGrafter"/>
</dbReference>
<evidence type="ECO:0000256" key="5">
    <source>
        <dbReference type="SAM" id="MobiDB-lite"/>
    </source>
</evidence>
<evidence type="ECO:0000256" key="1">
    <source>
        <dbReference type="ARBA" id="ARBA00007791"/>
    </source>
</evidence>
<feature type="coiled-coil region" evidence="4">
    <location>
        <begin position="352"/>
        <end position="432"/>
    </location>
</feature>
<name>A0AAN8SJK2_POLSC</name>
<dbReference type="Proteomes" id="UP001372834">
    <property type="component" value="Unassembled WGS sequence"/>
</dbReference>
<sequence length="522" mass="58528">MAEKDANKSSNSLNTSNTTDSANDVDEQNVESRETVNEQNKDSENDPYDVNCYTSSYESPAKREENPFSFKKFLNQDASQKNQGARKKVYPASLNSNKSDLSDNNRMGRNQSEMSPRLIGATDVSSILPDFVQDHLVIEQCYLNGSSAINIDNLNLQNLPDLNLEHQNVHFSMNCDRGTKQPMNNFANLPDFTLGVRTQDSCNSERLPDFALNVGSNSSLNLEWANEGSSSFTNKTRRQVNESSDTSHSNRQRAQISSSPSVPLDLPSCETNSESNPNMPIPFDLTIPADDKNSTSRGAVAPESVSKSLPDFLSDGPIKKELDENLKSSRGNLPGVPNGPLYTDNPSIRLEHERLIREIESLRCQLSEKNRRLEIMESELEHMHKTDQRETASLEYAFQDIESNLKQTTKRALHAEEMVLKLKQENKMLKSENCSLRSENMELRLGNYDSPMSSFQDNKNQRIAKELRTAANIAESSLRSLLSGIENLRVIASSMESVRHFQENSEDYHSFLNEDAASGPAL</sequence>
<accession>A0AAN8SJK2</accession>
<keyword evidence="3 4" id="KW-0175">Coiled coil</keyword>
<dbReference type="GO" id="GO:0030496">
    <property type="term" value="C:midbody"/>
    <property type="evidence" value="ECO:0007669"/>
    <property type="project" value="TreeGrafter"/>
</dbReference>
<evidence type="ECO:0000256" key="4">
    <source>
        <dbReference type="SAM" id="Coils"/>
    </source>
</evidence>
<feature type="compositionally biased region" description="Polar residues" evidence="5">
    <location>
        <begin position="241"/>
        <end position="256"/>
    </location>
</feature>
<proteinExistence type="inferred from homology"/>
<dbReference type="PANTHER" id="PTHR31259">
    <property type="entry name" value="ENDOSOME-ASSOCIATED TRAFFICKING REGULATOR 1"/>
    <property type="match status" value="1"/>
</dbReference>
<dbReference type="GO" id="GO:0036064">
    <property type="term" value="C:ciliary basal body"/>
    <property type="evidence" value="ECO:0007669"/>
    <property type="project" value="TreeGrafter"/>
</dbReference>
<reference evidence="6 7" key="1">
    <citation type="submission" date="2023-10" db="EMBL/GenBank/DDBJ databases">
        <title>Genomes of two closely related lineages of the louse Polyplax serrata with different host specificities.</title>
        <authorList>
            <person name="Martinu J."/>
            <person name="Tarabai H."/>
            <person name="Stefka J."/>
            <person name="Hypsa V."/>
        </authorList>
    </citation>
    <scope>NUCLEOTIDE SEQUENCE [LARGE SCALE GENOMIC DNA]</scope>
    <source>
        <strain evidence="6">HR10_N</strain>
    </source>
</reference>
<feature type="compositionally biased region" description="Low complexity" evidence="5">
    <location>
        <begin position="8"/>
        <end position="22"/>
    </location>
</feature>
<dbReference type="AlphaFoldDB" id="A0AAN8SJK2"/>
<evidence type="ECO:0000313" key="6">
    <source>
        <dbReference type="EMBL" id="KAK6645541.1"/>
    </source>
</evidence>
<dbReference type="GO" id="GO:0005769">
    <property type="term" value="C:early endosome"/>
    <property type="evidence" value="ECO:0007669"/>
    <property type="project" value="TreeGrafter"/>
</dbReference>
<feature type="compositionally biased region" description="Low complexity" evidence="5">
    <location>
        <begin position="257"/>
        <end position="268"/>
    </location>
</feature>
<dbReference type="GO" id="GO:0045724">
    <property type="term" value="P:positive regulation of cilium assembly"/>
    <property type="evidence" value="ECO:0007669"/>
    <property type="project" value="TreeGrafter"/>
</dbReference>
<gene>
    <name evidence="6" type="ORF">RUM43_001818</name>
</gene>
<comment type="similarity">
    <text evidence="1">Belongs to the ENTR1 family.</text>
</comment>
<organism evidence="6 7">
    <name type="scientific">Polyplax serrata</name>
    <name type="common">Common mouse louse</name>
    <dbReference type="NCBI Taxonomy" id="468196"/>
    <lineage>
        <taxon>Eukaryota</taxon>
        <taxon>Metazoa</taxon>
        <taxon>Ecdysozoa</taxon>
        <taxon>Arthropoda</taxon>
        <taxon>Hexapoda</taxon>
        <taxon>Insecta</taxon>
        <taxon>Pterygota</taxon>
        <taxon>Neoptera</taxon>
        <taxon>Paraneoptera</taxon>
        <taxon>Psocodea</taxon>
        <taxon>Troctomorpha</taxon>
        <taxon>Phthiraptera</taxon>
        <taxon>Anoplura</taxon>
        <taxon>Polyplacidae</taxon>
        <taxon>Polyplax</taxon>
    </lineage>
</organism>
<dbReference type="PANTHER" id="PTHR31259:SF3">
    <property type="entry name" value="ENDOSOME-ASSOCIATED-TRAFFICKING REGULATOR 1"/>
    <property type="match status" value="1"/>
</dbReference>
<feature type="region of interest" description="Disordered" evidence="5">
    <location>
        <begin position="1"/>
        <end position="64"/>
    </location>
</feature>
<feature type="region of interest" description="Disordered" evidence="5">
    <location>
        <begin position="78"/>
        <end position="112"/>
    </location>
</feature>
<feature type="compositionally biased region" description="Low complexity" evidence="5">
    <location>
        <begin position="93"/>
        <end position="105"/>
    </location>
</feature>
<dbReference type="EMBL" id="JAWJWE010000001">
    <property type="protein sequence ID" value="KAK6645541.1"/>
    <property type="molecule type" value="Genomic_DNA"/>
</dbReference>
<feature type="compositionally biased region" description="Basic and acidic residues" evidence="5">
    <location>
        <begin position="30"/>
        <end position="44"/>
    </location>
</feature>
<comment type="caution">
    <text evidence="6">The sequence shown here is derived from an EMBL/GenBank/DDBJ whole genome shotgun (WGS) entry which is preliminary data.</text>
</comment>
<evidence type="ECO:0000256" key="2">
    <source>
        <dbReference type="ARBA" id="ARBA00016007"/>
    </source>
</evidence>
<feature type="region of interest" description="Disordered" evidence="5">
    <location>
        <begin position="227"/>
        <end position="312"/>
    </location>
</feature>
<dbReference type="GO" id="GO:0032465">
    <property type="term" value="P:regulation of cytokinesis"/>
    <property type="evidence" value="ECO:0007669"/>
    <property type="project" value="TreeGrafter"/>
</dbReference>